<protein>
    <submittedName>
        <fullName evidence="1">Uncharacterized protein</fullName>
    </submittedName>
</protein>
<reference evidence="2" key="1">
    <citation type="journal article" date="2019" name="Int. J. Syst. Evol. Microbiol.">
        <title>The Global Catalogue of Microorganisms (GCM) 10K type strain sequencing project: providing services to taxonomists for standard genome sequencing and annotation.</title>
        <authorList>
            <consortium name="The Broad Institute Genomics Platform"/>
            <consortium name="The Broad Institute Genome Sequencing Center for Infectious Disease"/>
            <person name="Wu L."/>
            <person name="Ma J."/>
        </authorList>
    </citation>
    <scope>NUCLEOTIDE SEQUENCE [LARGE SCALE GENOMIC DNA]</scope>
    <source>
        <strain evidence="2">CCUG 53270</strain>
    </source>
</reference>
<keyword evidence="2" id="KW-1185">Reference proteome</keyword>
<dbReference type="RefSeq" id="WP_345594961.1">
    <property type="nucleotide sequence ID" value="NZ_BAABJG010000055.1"/>
</dbReference>
<dbReference type="EMBL" id="JBHTLU010000012">
    <property type="protein sequence ID" value="MFD1219594.1"/>
    <property type="molecule type" value="Genomic_DNA"/>
</dbReference>
<accession>A0ABW3UGZ6</accession>
<proteinExistence type="predicted"/>
<evidence type="ECO:0000313" key="2">
    <source>
        <dbReference type="Proteomes" id="UP001597180"/>
    </source>
</evidence>
<gene>
    <name evidence="1" type="ORF">ACFQ4B_05655</name>
</gene>
<dbReference type="Proteomes" id="UP001597180">
    <property type="component" value="Unassembled WGS sequence"/>
</dbReference>
<name>A0ABW3UGZ6_9BACL</name>
<organism evidence="1 2">
    <name type="scientific">Paenibacillus vulneris</name>
    <dbReference type="NCBI Taxonomy" id="1133364"/>
    <lineage>
        <taxon>Bacteria</taxon>
        <taxon>Bacillati</taxon>
        <taxon>Bacillota</taxon>
        <taxon>Bacilli</taxon>
        <taxon>Bacillales</taxon>
        <taxon>Paenibacillaceae</taxon>
        <taxon>Paenibacillus</taxon>
    </lineage>
</organism>
<sequence length="86" mass="10264">MSKRDKQTWLYEYFLTHGSDNVLNLEFCHAYVEKFYPDTMKSFTGEKDLSRQLSDMCKQGLLVRERFGLSNKQSGSPNWYYEYKLA</sequence>
<evidence type="ECO:0000313" key="1">
    <source>
        <dbReference type="EMBL" id="MFD1219594.1"/>
    </source>
</evidence>
<comment type="caution">
    <text evidence="1">The sequence shown here is derived from an EMBL/GenBank/DDBJ whole genome shotgun (WGS) entry which is preliminary data.</text>
</comment>